<organism evidence="1 2">
    <name type="scientific">Trichothecium roseum</name>
    <dbReference type="NCBI Taxonomy" id="47278"/>
    <lineage>
        <taxon>Eukaryota</taxon>
        <taxon>Fungi</taxon>
        <taxon>Dikarya</taxon>
        <taxon>Ascomycota</taxon>
        <taxon>Pezizomycotina</taxon>
        <taxon>Sordariomycetes</taxon>
        <taxon>Hypocreomycetidae</taxon>
        <taxon>Hypocreales</taxon>
        <taxon>Hypocreales incertae sedis</taxon>
        <taxon>Trichothecium</taxon>
    </lineage>
</organism>
<evidence type="ECO:0000313" key="2">
    <source>
        <dbReference type="Proteomes" id="UP001163324"/>
    </source>
</evidence>
<gene>
    <name evidence="1" type="ORF">N3K66_008078</name>
</gene>
<protein>
    <submittedName>
        <fullName evidence="1">Uncharacterized protein</fullName>
    </submittedName>
</protein>
<comment type="caution">
    <text evidence="1">The sequence shown here is derived from an EMBL/GenBank/DDBJ whole genome shotgun (WGS) entry which is preliminary data.</text>
</comment>
<reference evidence="1" key="1">
    <citation type="submission" date="2022-10" db="EMBL/GenBank/DDBJ databases">
        <title>Complete Genome of Trichothecium roseum strain YXFP-22015, a Plant Pathogen Isolated from Citrus.</title>
        <authorList>
            <person name="Wang Y."/>
            <person name="Zhu L."/>
        </authorList>
    </citation>
    <scope>NUCLEOTIDE SEQUENCE</scope>
    <source>
        <strain evidence="1">YXFP-22015</strain>
    </source>
</reference>
<keyword evidence="2" id="KW-1185">Reference proteome</keyword>
<dbReference type="EMBL" id="CM047947">
    <property type="protein sequence ID" value="KAI9897056.1"/>
    <property type="molecule type" value="Genomic_DNA"/>
</dbReference>
<proteinExistence type="predicted"/>
<evidence type="ECO:0000313" key="1">
    <source>
        <dbReference type="EMBL" id="KAI9897056.1"/>
    </source>
</evidence>
<sequence>MRFSTSVLATVLAASSAIADTFDLRLMSYNIRYATSELEAQEKPWADRLPLMTAQLNHETAGRPGSLMCFQEALYQQAEDLRNGLGKNNWDYIGVGRDDGAKAGEMSPIFYQPSAWELLDNKTYWLSETPDTPGSKGWDASLPRIVTVGKFEHIKTGSDFVFMCTHYDYKGQVAQVQSSDLIVNLTSEWADGAAPVFLGGDLNATPDSEAYKILASKLNDVDNVIPKDRHYGYKNTYTGFNEDPADDSVIDHLFVKDSKSVEWVSFAVPNNRAGDGTFISDHRPLIVDVKVPFKKNDKEESRTLNLNAEGEARLELIRGRSRIVVSL</sequence>
<accession>A0ACC0USG8</accession>
<name>A0ACC0USG8_9HYPO</name>
<dbReference type="Proteomes" id="UP001163324">
    <property type="component" value="Chromosome 8"/>
</dbReference>